<reference evidence="9 10" key="1">
    <citation type="submission" date="2020-05" db="EMBL/GenBank/DDBJ databases">
        <title>Gimesia benthica sp. nov., a novel planctomycete isolated from a deep-sea water sample of the Northwest Indian Ocean.</title>
        <authorList>
            <person name="Wang J."/>
            <person name="Ruan C."/>
            <person name="Song L."/>
            <person name="Zhu Y."/>
            <person name="Li A."/>
            <person name="Zheng X."/>
            <person name="Wang L."/>
            <person name="Lu Z."/>
            <person name="Huang Y."/>
            <person name="Du W."/>
            <person name="Zhou Y."/>
            <person name="Huang L."/>
            <person name="Dai X."/>
        </authorList>
    </citation>
    <scope>NUCLEOTIDE SEQUENCE [LARGE SCALE GENOMIC DNA]</scope>
    <source>
        <strain evidence="9 10">YYQ-30</strain>
    </source>
</reference>
<proteinExistence type="predicted"/>
<evidence type="ECO:0000256" key="3">
    <source>
        <dbReference type="ARBA" id="ARBA00022723"/>
    </source>
</evidence>
<keyword evidence="7" id="KW-0732">Signal</keyword>
<sequence>MKAYGLLAIMATVWGSQAVAADVLGDAARGETLFRQCATCHQIGEGAANRVGPHLNDLYGRKAGSLDDFRYSDGMVRAGTNGLVWDAESLDAFIEKPRALVSGTRMSYSGMRDPQDRADLLAWLRGHSASPADIPEAEPTARASDHDLDPAILAIAGDPAYGEYLAGECTTCHQRDGSNQGIPSITGWPVEDFVVAMHAYKSKKRMNPVMQTVAGSLGDQEIASLAAYFANLDQ</sequence>
<evidence type="ECO:0000256" key="6">
    <source>
        <dbReference type="PROSITE-ProRule" id="PRU00433"/>
    </source>
</evidence>
<dbReference type="GO" id="GO:0009055">
    <property type="term" value="F:electron transfer activity"/>
    <property type="evidence" value="ECO:0007669"/>
    <property type="project" value="InterPro"/>
</dbReference>
<protein>
    <submittedName>
        <fullName evidence="9">C-type cytochrome</fullName>
    </submittedName>
</protein>
<keyword evidence="1" id="KW-0813">Transport</keyword>
<dbReference type="InterPro" id="IPR002327">
    <property type="entry name" value="Cyt_c_1A/1B"/>
</dbReference>
<dbReference type="Pfam" id="PF00034">
    <property type="entry name" value="Cytochrom_C"/>
    <property type="match status" value="1"/>
</dbReference>
<keyword evidence="4" id="KW-0249">Electron transport</keyword>
<dbReference type="GO" id="GO:0046872">
    <property type="term" value="F:metal ion binding"/>
    <property type="evidence" value="ECO:0007669"/>
    <property type="project" value="UniProtKB-KW"/>
</dbReference>
<dbReference type="Proteomes" id="UP000572377">
    <property type="component" value="Unassembled WGS sequence"/>
</dbReference>
<dbReference type="SUPFAM" id="SSF46626">
    <property type="entry name" value="Cytochrome c"/>
    <property type="match status" value="2"/>
</dbReference>
<evidence type="ECO:0000259" key="8">
    <source>
        <dbReference type="PROSITE" id="PS51007"/>
    </source>
</evidence>
<dbReference type="EMBL" id="JABFBC010000001">
    <property type="protein sequence ID" value="NNU79256.1"/>
    <property type="molecule type" value="Genomic_DNA"/>
</dbReference>
<dbReference type="InterPro" id="IPR009056">
    <property type="entry name" value="Cyt_c-like_dom"/>
</dbReference>
<feature type="signal peptide" evidence="7">
    <location>
        <begin position="1"/>
        <end position="20"/>
    </location>
</feature>
<dbReference type="Gene3D" id="1.10.760.10">
    <property type="entry name" value="Cytochrome c-like domain"/>
    <property type="match status" value="2"/>
</dbReference>
<dbReference type="AlphaFoldDB" id="A0A849KYI5"/>
<evidence type="ECO:0000256" key="7">
    <source>
        <dbReference type="SAM" id="SignalP"/>
    </source>
</evidence>
<evidence type="ECO:0000256" key="5">
    <source>
        <dbReference type="ARBA" id="ARBA00023004"/>
    </source>
</evidence>
<feature type="chain" id="PRO_5032691972" evidence="7">
    <location>
        <begin position="21"/>
        <end position="234"/>
    </location>
</feature>
<dbReference type="InterPro" id="IPR036909">
    <property type="entry name" value="Cyt_c-like_dom_sf"/>
</dbReference>
<dbReference type="PRINTS" id="PR00604">
    <property type="entry name" value="CYTCHRMECIAB"/>
</dbReference>
<evidence type="ECO:0000313" key="10">
    <source>
        <dbReference type="Proteomes" id="UP000572377"/>
    </source>
</evidence>
<keyword evidence="5 6" id="KW-0408">Iron</keyword>
<keyword evidence="10" id="KW-1185">Reference proteome</keyword>
<name>A0A849KYI5_9RHOB</name>
<accession>A0A849KYI5</accession>
<gene>
    <name evidence="9" type="ORF">HMH01_02285</name>
</gene>
<evidence type="ECO:0000313" key="9">
    <source>
        <dbReference type="EMBL" id="NNU79256.1"/>
    </source>
</evidence>
<dbReference type="PROSITE" id="PS51007">
    <property type="entry name" value="CYTC"/>
    <property type="match status" value="2"/>
</dbReference>
<comment type="caution">
    <text evidence="9">The sequence shown here is derived from an EMBL/GenBank/DDBJ whole genome shotgun (WGS) entry which is preliminary data.</text>
</comment>
<organism evidence="9 10">
    <name type="scientific">Halovulum dunhuangense</name>
    <dbReference type="NCBI Taxonomy" id="1505036"/>
    <lineage>
        <taxon>Bacteria</taxon>
        <taxon>Pseudomonadati</taxon>
        <taxon>Pseudomonadota</taxon>
        <taxon>Alphaproteobacteria</taxon>
        <taxon>Rhodobacterales</taxon>
        <taxon>Paracoccaceae</taxon>
        <taxon>Halovulum</taxon>
    </lineage>
</organism>
<evidence type="ECO:0000256" key="2">
    <source>
        <dbReference type="ARBA" id="ARBA00022617"/>
    </source>
</evidence>
<evidence type="ECO:0000256" key="1">
    <source>
        <dbReference type="ARBA" id="ARBA00022448"/>
    </source>
</evidence>
<keyword evidence="3 6" id="KW-0479">Metal-binding</keyword>
<feature type="domain" description="Cytochrome c" evidence="8">
    <location>
        <begin position="25"/>
        <end position="128"/>
    </location>
</feature>
<feature type="domain" description="Cytochrome c" evidence="8">
    <location>
        <begin position="157"/>
        <end position="233"/>
    </location>
</feature>
<dbReference type="GO" id="GO:0020037">
    <property type="term" value="F:heme binding"/>
    <property type="evidence" value="ECO:0007669"/>
    <property type="project" value="InterPro"/>
</dbReference>
<keyword evidence="2 6" id="KW-0349">Heme</keyword>
<dbReference type="PANTHER" id="PTHR11961">
    <property type="entry name" value="CYTOCHROME C"/>
    <property type="match status" value="1"/>
</dbReference>
<dbReference type="RefSeq" id="WP_171322067.1">
    <property type="nucleotide sequence ID" value="NZ_JABFBC010000001.1"/>
</dbReference>
<evidence type="ECO:0000256" key="4">
    <source>
        <dbReference type="ARBA" id="ARBA00022982"/>
    </source>
</evidence>